<organism evidence="6 7">
    <name type="scientific">Corticicoccus populi</name>
    <dbReference type="NCBI Taxonomy" id="1812821"/>
    <lineage>
        <taxon>Bacteria</taxon>
        <taxon>Bacillati</taxon>
        <taxon>Bacillota</taxon>
        <taxon>Bacilli</taxon>
        <taxon>Bacillales</taxon>
        <taxon>Staphylococcaceae</taxon>
        <taxon>Corticicoccus</taxon>
    </lineage>
</organism>
<reference evidence="7" key="1">
    <citation type="journal article" date="2019" name="Int. J. Syst. Evol. Microbiol.">
        <title>The Global Catalogue of Microorganisms (GCM) 10K type strain sequencing project: providing services to taxonomists for standard genome sequencing and annotation.</title>
        <authorList>
            <consortium name="The Broad Institute Genomics Platform"/>
            <consortium name="The Broad Institute Genome Sequencing Center for Infectious Disease"/>
            <person name="Wu L."/>
            <person name="Ma J."/>
        </authorList>
    </citation>
    <scope>NUCLEOTIDE SEQUENCE [LARGE SCALE GENOMIC DNA]</scope>
    <source>
        <strain evidence="7">KCTC 33575</strain>
    </source>
</reference>
<sequence>MSKLKVIIASDSIGETGELVAKACLSQFNLSNEQEAIIRYPYIETEDNVDDVVDLAKSKNAIVVYTIIKPDLRSYIRSELKNEDISSVDVMGPLMEILTGETNDEPYYEPGRVHKLDEDYFKKIEAIEFAVKYDDGKDAGGLDKADIVLIGVSRTSKTPLSQFLALKKYKVMNVPLMPEVTPPEELFQVDPKKCIGLVINSNSLNKIRKKRLSQLGLKDTASYAKDERINEELEYFNEVIGQIGCPVIDVSEKAIEETANEILKYVEAGKIDTKG</sequence>
<protein>
    <recommendedName>
        <fullName evidence="5">Putative pyruvate, phosphate dikinase regulatory protein</fullName>
        <shortName evidence="5">PPDK regulatory protein</shortName>
        <ecNumber evidence="5">2.7.11.32</ecNumber>
        <ecNumber evidence="5">2.7.4.27</ecNumber>
    </recommendedName>
</protein>
<name>A0ABW5WT22_9STAP</name>
<dbReference type="InterPro" id="IPR026565">
    <property type="entry name" value="PPDK_reg"/>
</dbReference>
<dbReference type="EC" id="2.7.4.27" evidence="5"/>
<evidence type="ECO:0000256" key="3">
    <source>
        <dbReference type="ARBA" id="ARBA00022741"/>
    </source>
</evidence>
<dbReference type="PANTHER" id="PTHR31756:SF3">
    <property type="entry name" value="PYRUVATE, PHOSPHATE DIKINASE REGULATORY PROTEIN 1, CHLOROPLASTIC"/>
    <property type="match status" value="1"/>
</dbReference>
<dbReference type="PANTHER" id="PTHR31756">
    <property type="entry name" value="PYRUVATE, PHOSPHATE DIKINASE REGULATORY PROTEIN 1, CHLOROPLASTIC"/>
    <property type="match status" value="1"/>
</dbReference>
<keyword evidence="6" id="KW-0670">Pyruvate</keyword>
<proteinExistence type="inferred from homology"/>
<accession>A0ABW5WT22</accession>
<comment type="caution">
    <text evidence="6">The sequence shown here is derived from an EMBL/GenBank/DDBJ whole genome shotgun (WGS) entry which is preliminary data.</text>
</comment>
<keyword evidence="4 5" id="KW-0418">Kinase</keyword>
<dbReference type="GO" id="GO:0016740">
    <property type="term" value="F:transferase activity"/>
    <property type="evidence" value="ECO:0007669"/>
    <property type="project" value="UniProtKB-KW"/>
</dbReference>
<evidence type="ECO:0000256" key="2">
    <source>
        <dbReference type="ARBA" id="ARBA00022679"/>
    </source>
</evidence>
<dbReference type="InterPro" id="IPR005177">
    <property type="entry name" value="Kinase-pyrophosphorylase"/>
</dbReference>
<comment type="catalytic activity">
    <reaction evidence="5">
        <text>N(tele)-phospho-L-histidyl/L-threonyl-[pyruvate, phosphate dikinase] + ADP = N(tele)-phospho-L-histidyl/O-phospho-L-threonyl-[pyruvate, phosphate dikinase] + AMP + H(+)</text>
        <dbReference type="Rhea" id="RHEA:43692"/>
        <dbReference type="Rhea" id="RHEA-COMP:10650"/>
        <dbReference type="Rhea" id="RHEA-COMP:10651"/>
        <dbReference type="ChEBI" id="CHEBI:15378"/>
        <dbReference type="ChEBI" id="CHEBI:30013"/>
        <dbReference type="ChEBI" id="CHEBI:61977"/>
        <dbReference type="ChEBI" id="CHEBI:83586"/>
        <dbReference type="ChEBI" id="CHEBI:456215"/>
        <dbReference type="ChEBI" id="CHEBI:456216"/>
        <dbReference type="EC" id="2.7.11.32"/>
    </reaction>
</comment>
<dbReference type="Proteomes" id="UP001597519">
    <property type="component" value="Unassembled WGS sequence"/>
</dbReference>
<evidence type="ECO:0000256" key="4">
    <source>
        <dbReference type="ARBA" id="ARBA00022777"/>
    </source>
</evidence>
<evidence type="ECO:0000313" key="7">
    <source>
        <dbReference type="Proteomes" id="UP001597519"/>
    </source>
</evidence>
<dbReference type="Pfam" id="PF03618">
    <property type="entry name" value="Kinase-PPPase"/>
    <property type="match status" value="1"/>
</dbReference>
<comment type="similarity">
    <text evidence="5">Belongs to the pyruvate, phosphate/water dikinase regulatory protein family. PDRP subfamily.</text>
</comment>
<keyword evidence="3 5" id="KW-0547">Nucleotide-binding</keyword>
<dbReference type="EMBL" id="JBHUOQ010000001">
    <property type="protein sequence ID" value="MFD2829474.1"/>
    <property type="molecule type" value="Genomic_DNA"/>
</dbReference>
<dbReference type="HAMAP" id="MF_00921">
    <property type="entry name" value="PDRP"/>
    <property type="match status" value="1"/>
</dbReference>
<dbReference type="EC" id="2.7.11.32" evidence="5"/>
<keyword evidence="2 5" id="KW-0808">Transferase</keyword>
<dbReference type="NCBIfam" id="NF003742">
    <property type="entry name" value="PRK05339.1"/>
    <property type="match status" value="1"/>
</dbReference>
<feature type="binding site" evidence="5">
    <location>
        <begin position="151"/>
        <end position="158"/>
    </location>
    <ligand>
        <name>ADP</name>
        <dbReference type="ChEBI" id="CHEBI:456216"/>
    </ligand>
</feature>
<evidence type="ECO:0000256" key="5">
    <source>
        <dbReference type="HAMAP-Rule" id="MF_00921"/>
    </source>
</evidence>
<keyword evidence="1 5" id="KW-0723">Serine/threonine-protein kinase</keyword>
<comment type="catalytic activity">
    <reaction evidence="5">
        <text>N(tele)-phospho-L-histidyl/O-phospho-L-threonyl-[pyruvate, phosphate dikinase] + phosphate + H(+) = N(tele)-phospho-L-histidyl/L-threonyl-[pyruvate, phosphate dikinase] + diphosphate</text>
        <dbReference type="Rhea" id="RHEA:43696"/>
        <dbReference type="Rhea" id="RHEA-COMP:10650"/>
        <dbReference type="Rhea" id="RHEA-COMP:10651"/>
        <dbReference type="ChEBI" id="CHEBI:15378"/>
        <dbReference type="ChEBI" id="CHEBI:30013"/>
        <dbReference type="ChEBI" id="CHEBI:33019"/>
        <dbReference type="ChEBI" id="CHEBI:43474"/>
        <dbReference type="ChEBI" id="CHEBI:61977"/>
        <dbReference type="ChEBI" id="CHEBI:83586"/>
        <dbReference type="EC" id="2.7.4.27"/>
    </reaction>
</comment>
<gene>
    <name evidence="6" type="ORF">ACFSX4_03275</name>
</gene>
<evidence type="ECO:0000256" key="1">
    <source>
        <dbReference type="ARBA" id="ARBA00022527"/>
    </source>
</evidence>
<evidence type="ECO:0000313" key="6">
    <source>
        <dbReference type="EMBL" id="MFD2829474.1"/>
    </source>
</evidence>
<keyword evidence="7" id="KW-1185">Reference proteome</keyword>
<dbReference type="RefSeq" id="WP_377771502.1">
    <property type="nucleotide sequence ID" value="NZ_JBHUOQ010000001.1"/>
</dbReference>
<comment type="function">
    <text evidence="5">Bifunctional serine/threonine kinase and phosphorylase involved in the regulation of the pyruvate, phosphate dikinase (PPDK) by catalyzing its phosphorylation/dephosphorylation.</text>
</comment>